<evidence type="ECO:0000313" key="2">
    <source>
        <dbReference type="EMBL" id="TCD67273.1"/>
    </source>
</evidence>
<keyword evidence="1" id="KW-1133">Transmembrane helix</keyword>
<proteinExistence type="predicted"/>
<evidence type="ECO:0000256" key="1">
    <source>
        <dbReference type="SAM" id="Phobius"/>
    </source>
</evidence>
<name>A0A4R0RK50_9APHY</name>
<comment type="caution">
    <text evidence="2">The sequence shown here is derived from an EMBL/GenBank/DDBJ whole genome shotgun (WGS) entry which is preliminary data.</text>
</comment>
<sequence>MLRTLPRPWSGTWSLADLRLHLPTMYAPPELHDYHALARYLRYEFLQFFRDLSYVQFVCKDDWSRLWSDFYVRQILFKTVIIIVLVYGVADTLVYFLTTKSRRQRALLAEQRDKDRKRAILQKLLTVITPTRSLWSDNYWNLAKNAIKSQRLSIPVVALVDGLAKGEVELRDPQKSLPDLLLGRLMVDGLEVRLESDSWLHAKAMVTKLRLTKKRVKVSQHSGPPGLDDHPTPDTTLYLDRTHPAQITSFIRTFQVSITVGSTAMLGFSARGPSFPSSQKDPLYDFAALPFLPRRHSKRAKGSREPDAPRSALRTLIPLKTTLDNVVYLLTSSSSPLTIKSVQNVSDEYATHLDEYTDR</sequence>
<gene>
    <name evidence="2" type="ORF">EIP91_000295</name>
</gene>
<dbReference type="Proteomes" id="UP000292702">
    <property type="component" value="Unassembled WGS sequence"/>
</dbReference>
<keyword evidence="1" id="KW-0472">Membrane</keyword>
<dbReference type="AlphaFoldDB" id="A0A4R0RK50"/>
<feature type="transmembrane region" description="Helical" evidence="1">
    <location>
        <begin position="75"/>
        <end position="97"/>
    </location>
</feature>
<dbReference type="EMBL" id="RWJN01000103">
    <property type="protein sequence ID" value="TCD67273.1"/>
    <property type="molecule type" value="Genomic_DNA"/>
</dbReference>
<organism evidence="2 3">
    <name type="scientific">Steccherinum ochraceum</name>
    <dbReference type="NCBI Taxonomy" id="92696"/>
    <lineage>
        <taxon>Eukaryota</taxon>
        <taxon>Fungi</taxon>
        <taxon>Dikarya</taxon>
        <taxon>Basidiomycota</taxon>
        <taxon>Agaricomycotina</taxon>
        <taxon>Agaricomycetes</taxon>
        <taxon>Polyporales</taxon>
        <taxon>Steccherinaceae</taxon>
        <taxon>Steccherinum</taxon>
    </lineage>
</organism>
<accession>A0A4R0RK50</accession>
<dbReference type="OrthoDB" id="3059868at2759"/>
<reference evidence="2 3" key="1">
    <citation type="submission" date="2018-11" db="EMBL/GenBank/DDBJ databases">
        <title>Genome assembly of Steccherinum ochraceum LE-BIN_3174, the white-rot fungus of the Steccherinaceae family (The Residual Polyporoid clade, Polyporales, Basidiomycota).</title>
        <authorList>
            <person name="Fedorova T.V."/>
            <person name="Glazunova O.A."/>
            <person name="Landesman E.O."/>
            <person name="Moiseenko K.V."/>
            <person name="Psurtseva N.V."/>
            <person name="Savinova O.S."/>
            <person name="Shakhova N.V."/>
            <person name="Tyazhelova T.V."/>
            <person name="Vasina D.V."/>
        </authorList>
    </citation>
    <scope>NUCLEOTIDE SEQUENCE [LARGE SCALE GENOMIC DNA]</scope>
    <source>
        <strain evidence="2 3">LE-BIN_3174</strain>
    </source>
</reference>
<protein>
    <submittedName>
        <fullName evidence="2">Uncharacterized protein</fullName>
    </submittedName>
</protein>
<keyword evidence="1" id="KW-0812">Transmembrane</keyword>
<keyword evidence="3" id="KW-1185">Reference proteome</keyword>
<evidence type="ECO:0000313" key="3">
    <source>
        <dbReference type="Proteomes" id="UP000292702"/>
    </source>
</evidence>